<proteinExistence type="predicted"/>
<sequence>MCCTCKLQRNDKTFKFVFLNVN</sequence>
<name>A0A0E9T7W1_ANGAN</name>
<protein>
    <submittedName>
        <fullName evidence="1">Uncharacterized protein</fullName>
    </submittedName>
</protein>
<evidence type="ECO:0000313" key="1">
    <source>
        <dbReference type="EMBL" id="JAH48828.1"/>
    </source>
</evidence>
<organism evidence="1">
    <name type="scientific">Anguilla anguilla</name>
    <name type="common">European freshwater eel</name>
    <name type="synonym">Muraena anguilla</name>
    <dbReference type="NCBI Taxonomy" id="7936"/>
    <lineage>
        <taxon>Eukaryota</taxon>
        <taxon>Metazoa</taxon>
        <taxon>Chordata</taxon>
        <taxon>Craniata</taxon>
        <taxon>Vertebrata</taxon>
        <taxon>Euteleostomi</taxon>
        <taxon>Actinopterygii</taxon>
        <taxon>Neopterygii</taxon>
        <taxon>Teleostei</taxon>
        <taxon>Anguilliformes</taxon>
        <taxon>Anguillidae</taxon>
        <taxon>Anguilla</taxon>
    </lineage>
</organism>
<reference evidence="1" key="2">
    <citation type="journal article" date="2015" name="Fish Shellfish Immunol.">
        <title>Early steps in the European eel (Anguilla anguilla)-Vibrio vulnificus interaction in the gills: Role of the RtxA13 toxin.</title>
        <authorList>
            <person name="Callol A."/>
            <person name="Pajuelo D."/>
            <person name="Ebbesson L."/>
            <person name="Teles M."/>
            <person name="MacKenzie S."/>
            <person name="Amaro C."/>
        </authorList>
    </citation>
    <scope>NUCLEOTIDE SEQUENCE</scope>
</reference>
<dbReference type="AlphaFoldDB" id="A0A0E9T7W1"/>
<dbReference type="EMBL" id="GBXM01059749">
    <property type="protein sequence ID" value="JAH48828.1"/>
    <property type="molecule type" value="Transcribed_RNA"/>
</dbReference>
<reference evidence="1" key="1">
    <citation type="submission" date="2014-11" db="EMBL/GenBank/DDBJ databases">
        <authorList>
            <person name="Amaro Gonzalez C."/>
        </authorList>
    </citation>
    <scope>NUCLEOTIDE SEQUENCE</scope>
</reference>
<accession>A0A0E9T7W1</accession>